<evidence type="ECO:0000259" key="2">
    <source>
        <dbReference type="Pfam" id="PF13026"/>
    </source>
</evidence>
<dbReference type="AlphaFoldDB" id="A0A7V5PRG0"/>
<comment type="caution">
    <text evidence="3">The sequence shown here is derived from an EMBL/GenBank/DDBJ whole genome shotgun (WGS) entry which is preliminary data.</text>
</comment>
<feature type="domain" description="AB hydrolase-1" evidence="1">
    <location>
        <begin position="191"/>
        <end position="429"/>
    </location>
</feature>
<evidence type="ECO:0000313" key="3">
    <source>
        <dbReference type="EMBL" id="HHJ53883.1"/>
    </source>
</evidence>
<dbReference type="SUPFAM" id="SSF53474">
    <property type="entry name" value="alpha/beta-Hydrolases"/>
    <property type="match status" value="1"/>
</dbReference>
<gene>
    <name evidence="3" type="ORF">ENJ89_11860</name>
</gene>
<feature type="domain" description="DUF3887" evidence="2">
    <location>
        <begin position="52"/>
        <end position="140"/>
    </location>
</feature>
<accession>A0A7V5PRG0</accession>
<dbReference type="EMBL" id="DROD01000748">
    <property type="protein sequence ID" value="HHJ53883.1"/>
    <property type="molecule type" value="Genomic_DNA"/>
</dbReference>
<dbReference type="GO" id="GO:0052689">
    <property type="term" value="F:carboxylic ester hydrolase activity"/>
    <property type="evidence" value="ECO:0007669"/>
    <property type="project" value="TreeGrafter"/>
</dbReference>
<dbReference type="InterPro" id="IPR029058">
    <property type="entry name" value="AB_hydrolase_fold"/>
</dbReference>
<dbReference type="Pfam" id="PF13026">
    <property type="entry name" value="DUF3887"/>
    <property type="match status" value="1"/>
</dbReference>
<dbReference type="InterPro" id="IPR053145">
    <property type="entry name" value="AB_hydrolase_Est10"/>
</dbReference>
<dbReference type="Gene3D" id="3.10.450.590">
    <property type="match status" value="1"/>
</dbReference>
<dbReference type="PANTHER" id="PTHR43265:SF1">
    <property type="entry name" value="ESTERASE ESTD"/>
    <property type="match status" value="1"/>
</dbReference>
<evidence type="ECO:0000259" key="1">
    <source>
        <dbReference type="Pfam" id="PF12697"/>
    </source>
</evidence>
<dbReference type="PANTHER" id="PTHR43265">
    <property type="entry name" value="ESTERASE ESTD"/>
    <property type="match status" value="1"/>
</dbReference>
<proteinExistence type="predicted"/>
<keyword evidence="3" id="KW-0378">Hydrolase</keyword>
<organism evidence="3">
    <name type="scientific">Caldithrix abyssi</name>
    <dbReference type="NCBI Taxonomy" id="187145"/>
    <lineage>
        <taxon>Bacteria</taxon>
        <taxon>Pseudomonadati</taxon>
        <taxon>Calditrichota</taxon>
        <taxon>Calditrichia</taxon>
        <taxon>Calditrichales</taxon>
        <taxon>Calditrichaceae</taxon>
        <taxon>Caldithrix</taxon>
    </lineage>
</organism>
<dbReference type="Gene3D" id="3.40.50.1820">
    <property type="entry name" value="alpha/beta hydrolase"/>
    <property type="match status" value="1"/>
</dbReference>
<sequence length="464" mass="52405">MINGVLQFYRLKLLTGNIPEVTMKFVFTAFLILLFAPMARADQNDLFVETALDFVQKLSDHQFQEAARRFDARMRALTPPEKLEQIWDQLTTQTGDLDHFYFSRSERIQNYLVVYVTCVFRNAQLDAKIVFNPRIEIGGLFFLPVQSPEAWQAPEYADTTSFEERELSLGGDQPLPAVLTLPKKKGTFAAVILIHGSGPLDMDETIGPNKPFKDLAWGLASAGIAVLRYTKRTKAYPEEIARSKTFTVREETIDDVLQAILLLKSQPQIDSTRIVLVGHSLGAMLIPRIAVQAPGVCAFVMMAAPVSPLEDLIVKQLKYVFMLDGKIDAQEKQQLQTAIEQRDLIRSSRLTPETPKDQLPFNSAPDYWLDLKKYHPIQMAKKMTRPLLILQGGRDYQTPPAEFHGWQTALKGHANVTLKQFPELNHLFMAGRGKSKPVEYLVPGHVAPQVVREIAEWIQTKCGN</sequence>
<dbReference type="InterPro" id="IPR024981">
    <property type="entry name" value="DUF3887"/>
</dbReference>
<reference evidence="3" key="1">
    <citation type="journal article" date="2020" name="mSystems">
        <title>Genome- and Community-Level Interaction Insights into Carbon Utilization and Element Cycling Functions of Hydrothermarchaeota in Hydrothermal Sediment.</title>
        <authorList>
            <person name="Zhou Z."/>
            <person name="Liu Y."/>
            <person name="Xu W."/>
            <person name="Pan J."/>
            <person name="Luo Z.H."/>
            <person name="Li M."/>
        </authorList>
    </citation>
    <scope>NUCLEOTIDE SEQUENCE [LARGE SCALE GENOMIC DNA]</scope>
    <source>
        <strain evidence="3">HyVt-527</strain>
    </source>
</reference>
<protein>
    <submittedName>
        <fullName evidence="3">Alpha/beta fold hydrolase</fullName>
    </submittedName>
</protein>
<dbReference type="Proteomes" id="UP000886124">
    <property type="component" value="Unassembled WGS sequence"/>
</dbReference>
<name>A0A7V5PRG0_CALAY</name>
<dbReference type="InterPro" id="IPR000073">
    <property type="entry name" value="AB_hydrolase_1"/>
</dbReference>
<dbReference type="Pfam" id="PF12697">
    <property type="entry name" value="Abhydrolase_6"/>
    <property type="match status" value="1"/>
</dbReference>